<gene>
    <name evidence="1" type="ORF">HPB47_009296</name>
</gene>
<dbReference type="Proteomes" id="UP000805193">
    <property type="component" value="Unassembled WGS sequence"/>
</dbReference>
<keyword evidence="2" id="KW-1185">Reference proteome</keyword>
<proteinExistence type="predicted"/>
<sequence>MGRQERLAHESFVTNKEGGFPEEIVMISCGKTAKTVLEAATHRWCATALDILLQCVPLILAVTMLSSYVACITFSMLAASLGARVVHHLLRQRPQRAQKAQRSRKAPGKKGPPSTGASARQTWSSVMTAARSHVLLGAAVFILGVDFPAFPRRLAKTEQSGFSLMDTGVGFFVALAAASSPEAKGAPSSGGVQNVARAAKGSVALVLLGLSRVATVKSLDYQSPVLEYGVHWNFFFTLAFTKVAASVVYAILPARLDWLVGSVLSVGYEAVLQSTQLNAFLDDGNRDGLVAANKEGLASLAGFLALYLIVVALSRRLLYGARSCIQDWVAMVFETGAVALLGLALTYVVHSDVAPVSRRLANLPYCLWTISLFLVTIVCFVLLQIADVLLCQDGMQVDFSQLQVLHKAKDAARESQEPNLLWYSINFNAMPMFLLVNLLTGLVNIVLRPRTTGTLSAVLVLVVYISVAAFTTVFLYSRKMKLKLPFT</sequence>
<name>A0AC60P2C1_IXOPE</name>
<protein>
    <submittedName>
        <fullName evidence="1">Uncharacterized protein</fullName>
    </submittedName>
</protein>
<dbReference type="EMBL" id="JABSTQ010011248">
    <property type="protein sequence ID" value="KAG0413563.1"/>
    <property type="molecule type" value="Genomic_DNA"/>
</dbReference>
<organism evidence="1 2">
    <name type="scientific">Ixodes persulcatus</name>
    <name type="common">Taiga tick</name>
    <dbReference type="NCBI Taxonomy" id="34615"/>
    <lineage>
        <taxon>Eukaryota</taxon>
        <taxon>Metazoa</taxon>
        <taxon>Ecdysozoa</taxon>
        <taxon>Arthropoda</taxon>
        <taxon>Chelicerata</taxon>
        <taxon>Arachnida</taxon>
        <taxon>Acari</taxon>
        <taxon>Parasitiformes</taxon>
        <taxon>Ixodida</taxon>
        <taxon>Ixodoidea</taxon>
        <taxon>Ixodidae</taxon>
        <taxon>Ixodinae</taxon>
        <taxon>Ixodes</taxon>
    </lineage>
</organism>
<evidence type="ECO:0000313" key="2">
    <source>
        <dbReference type="Proteomes" id="UP000805193"/>
    </source>
</evidence>
<accession>A0AC60P2C1</accession>
<reference evidence="1 2" key="1">
    <citation type="journal article" date="2020" name="Cell">
        <title>Large-Scale Comparative Analyses of Tick Genomes Elucidate Their Genetic Diversity and Vector Capacities.</title>
        <authorList>
            <consortium name="Tick Genome and Microbiome Consortium (TIGMIC)"/>
            <person name="Jia N."/>
            <person name="Wang J."/>
            <person name="Shi W."/>
            <person name="Du L."/>
            <person name="Sun Y."/>
            <person name="Zhan W."/>
            <person name="Jiang J.F."/>
            <person name="Wang Q."/>
            <person name="Zhang B."/>
            <person name="Ji P."/>
            <person name="Bell-Sakyi L."/>
            <person name="Cui X.M."/>
            <person name="Yuan T.T."/>
            <person name="Jiang B.G."/>
            <person name="Yang W.F."/>
            <person name="Lam T.T."/>
            <person name="Chang Q.C."/>
            <person name="Ding S.J."/>
            <person name="Wang X.J."/>
            <person name="Zhu J.G."/>
            <person name="Ruan X.D."/>
            <person name="Zhao L."/>
            <person name="Wei J.T."/>
            <person name="Ye R.Z."/>
            <person name="Que T.C."/>
            <person name="Du C.H."/>
            <person name="Zhou Y.H."/>
            <person name="Cheng J.X."/>
            <person name="Dai P.F."/>
            <person name="Guo W.B."/>
            <person name="Han X.H."/>
            <person name="Huang E.J."/>
            <person name="Li L.F."/>
            <person name="Wei W."/>
            <person name="Gao Y.C."/>
            <person name="Liu J.Z."/>
            <person name="Shao H.Z."/>
            <person name="Wang X."/>
            <person name="Wang C.C."/>
            <person name="Yang T.C."/>
            <person name="Huo Q.B."/>
            <person name="Li W."/>
            <person name="Chen H.Y."/>
            <person name="Chen S.E."/>
            <person name="Zhou L.G."/>
            <person name="Ni X.B."/>
            <person name="Tian J.H."/>
            <person name="Sheng Y."/>
            <person name="Liu T."/>
            <person name="Pan Y.S."/>
            <person name="Xia L.Y."/>
            <person name="Li J."/>
            <person name="Zhao F."/>
            <person name="Cao W.C."/>
        </authorList>
    </citation>
    <scope>NUCLEOTIDE SEQUENCE [LARGE SCALE GENOMIC DNA]</scope>
    <source>
        <strain evidence="1">Iper-2018</strain>
    </source>
</reference>
<comment type="caution">
    <text evidence="1">The sequence shown here is derived from an EMBL/GenBank/DDBJ whole genome shotgun (WGS) entry which is preliminary data.</text>
</comment>
<evidence type="ECO:0000313" key="1">
    <source>
        <dbReference type="EMBL" id="KAG0413563.1"/>
    </source>
</evidence>